<dbReference type="Proteomes" id="UP000183561">
    <property type="component" value="Unassembled WGS sequence"/>
</dbReference>
<keyword evidence="2 6" id="KW-0238">DNA-binding</keyword>
<evidence type="ECO:0000256" key="3">
    <source>
        <dbReference type="ARBA" id="ARBA00023163"/>
    </source>
</evidence>
<dbReference type="EMBL" id="FNSV01000005">
    <property type="protein sequence ID" value="SEC71971.1"/>
    <property type="molecule type" value="Genomic_DNA"/>
</dbReference>
<name>A0A1H4UUP6_9NOCA</name>
<reference evidence="7" key="1">
    <citation type="submission" date="2016-10" db="EMBL/GenBank/DDBJ databases">
        <authorList>
            <person name="Varghese N."/>
            <person name="Submissions S."/>
        </authorList>
    </citation>
    <scope>NUCLEOTIDE SEQUENCE [LARGE SCALE GENOMIC DNA]</scope>
    <source>
        <strain evidence="7">DSM 44498</strain>
    </source>
</reference>
<dbReference type="RefSeq" id="WP_072949254.1">
    <property type="nucleotide sequence ID" value="NZ_FNSV01000005.1"/>
</dbReference>
<dbReference type="InterPro" id="IPR019888">
    <property type="entry name" value="Tscrpt_reg_AsnC-like"/>
</dbReference>
<proteinExistence type="predicted"/>
<dbReference type="GO" id="GO:0005829">
    <property type="term" value="C:cytosol"/>
    <property type="evidence" value="ECO:0007669"/>
    <property type="project" value="TreeGrafter"/>
</dbReference>
<dbReference type="SUPFAM" id="SSF46785">
    <property type="entry name" value="Winged helix' DNA-binding domain"/>
    <property type="match status" value="1"/>
</dbReference>
<sequence>MQDYEPDDVDFALIHALQIEPRASWKALAPALAVDPVTLSRRYQRLLNAGLIWITGYDPGTPGRGALIEIECAPGQSVSTAEAISEDPMVASIDFTAGGRDLLLTLMAEDSVDTSRFLLHRLGEYPAIRRARTHLITEVLFEAGNWRLRTLSAEQVAKVPAARPPRPRAARTVAPGLKRLIHHELGIDGRAPTTAIAERAGVSNQRITDAIATMRRDGSLRLRTDVARTYSEWPIYAWYFMQVPAPLVERLRTSLGKIEEVRLAVLVASEYNLIMAVWLRTLNDVHRFELLLEKLLPGSRVADRSVVMQIGKHLGHILDDRGRATGPVVSMISPDPT</sequence>
<dbReference type="SUPFAM" id="SSF54909">
    <property type="entry name" value="Dimeric alpha+beta barrel"/>
    <property type="match status" value="1"/>
</dbReference>
<accession>A0A1H4UUP6</accession>
<dbReference type="GO" id="GO:0043565">
    <property type="term" value="F:sequence-specific DNA binding"/>
    <property type="evidence" value="ECO:0007669"/>
    <property type="project" value="InterPro"/>
</dbReference>
<evidence type="ECO:0000313" key="7">
    <source>
        <dbReference type="Proteomes" id="UP000183561"/>
    </source>
</evidence>
<keyword evidence="3" id="KW-0804">Transcription</keyword>
<evidence type="ECO:0000259" key="4">
    <source>
        <dbReference type="Pfam" id="PF01037"/>
    </source>
</evidence>
<feature type="domain" description="HTH asnC-type" evidence="5">
    <location>
        <begin position="7"/>
        <end position="46"/>
    </location>
</feature>
<evidence type="ECO:0000313" key="6">
    <source>
        <dbReference type="EMBL" id="SEC71971.1"/>
    </source>
</evidence>
<dbReference type="GO" id="GO:0043200">
    <property type="term" value="P:response to amino acid"/>
    <property type="evidence" value="ECO:0007669"/>
    <property type="project" value="TreeGrafter"/>
</dbReference>
<dbReference type="OrthoDB" id="4050641at2"/>
<evidence type="ECO:0000259" key="5">
    <source>
        <dbReference type="Pfam" id="PF13404"/>
    </source>
</evidence>
<dbReference type="InterPro" id="IPR011008">
    <property type="entry name" value="Dimeric_a/b-barrel"/>
</dbReference>
<protein>
    <submittedName>
        <fullName evidence="6">DNA-binding transcriptional regulator, Lrp family</fullName>
    </submittedName>
</protein>
<dbReference type="InterPro" id="IPR019887">
    <property type="entry name" value="Tscrpt_reg_AsnC/Lrp_C"/>
</dbReference>
<evidence type="ECO:0000256" key="1">
    <source>
        <dbReference type="ARBA" id="ARBA00023015"/>
    </source>
</evidence>
<dbReference type="InterPro" id="IPR036390">
    <property type="entry name" value="WH_DNA-bd_sf"/>
</dbReference>
<organism evidence="6 7">
    <name type="scientific">Rhodococcus koreensis</name>
    <dbReference type="NCBI Taxonomy" id="99653"/>
    <lineage>
        <taxon>Bacteria</taxon>
        <taxon>Bacillati</taxon>
        <taxon>Actinomycetota</taxon>
        <taxon>Actinomycetes</taxon>
        <taxon>Mycobacteriales</taxon>
        <taxon>Nocardiaceae</taxon>
        <taxon>Rhodococcus</taxon>
    </lineage>
</organism>
<dbReference type="Gene3D" id="3.30.70.920">
    <property type="match status" value="1"/>
</dbReference>
<feature type="domain" description="Transcription regulator AsnC/Lrp ligand binding" evidence="4">
    <location>
        <begin position="68"/>
        <end position="138"/>
    </location>
</feature>
<dbReference type="SMART" id="SM00344">
    <property type="entry name" value="HTH_ASNC"/>
    <property type="match status" value="1"/>
</dbReference>
<dbReference type="Gene3D" id="1.10.10.10">
    <property type="entry name" value="Winged helix-like DNA-binding domain superfamily/Winged helix DNA-binding domain"/>
    <property type="match status" value="1"/>
</dbReference>
<dbReference type="Pfam" id="PF13404">
    <property type="entry name" value="HTH_AsnC-type"/>
    <property type="match status" value="1"/>
</dbReference>
<dbReference type="InterPro" id="IPR000485">
    <property type="entry name" value="AsnC-type_HTH_dom"/>
</dbReference>
<dbReference type="Pfam" id="PF01037">
    <property type="entry name" value="AsnC_trans_reg"/>
    <property type="match status" value="1"/>
</dbReference>
<dbReference type="PANTHER" id="PTHR30154:SF34">
    <property type="entry name" value="TRANSCRIPTIONAL REGULATOR AZLB"/>
    <property type="match status" value="1"/>
</dbReference>
<keyword evidence="7" id="KW-1185">Reference proteome</keyword>
<dbReference type="AlphaFoldDB" id="A0A1H4UUP6"/>
<gene>
    <name evidence="6" type="ORF">SAMN04490239_5180</name>
</gene>
<dbReference type="InterPro" id="IPR036388">
    <property type="entry name" value="WH-like_DNA-bd_sf"/>
</dbReference>
<keyword evidence="1" id="KW-0805">Transcription regulation</keyword>
<evidence type="ECO:0000256" key="2">
    <source>
        <dbReference type="ARBA" id="ARBA00023125"/>
    </source>
</evidence>
<dbReference type="PANTHER" id="PTHR30154">
    <property type="entry name" value="LEUCINE-RESPONSIVE REGULATORY PROTEIN"/>
    <property type="match status" value="1"/>
</dbReference>